<dbReference type="InParanoid" id="A0A165J707"/>
<evidence type="ECO:0000313" key="3">
    <source>
        <dbReference type="Proteomes" id="UP000076842"/>
    </source>
</evidence>
<gene>
    <name evidence="2" type="ORF">CALCODRAFT_10912</name>
</gene>
<accession>A0A165J707</accession>
<name>A0A165J707_9BASI</name>
<evidence type="ECO:0000256" key="1">
    <source>
        <dbReference type="SAM" id="MobiDB-lite"/>
    </source>
</evidence>
<protein>
    <submittedName>
        <fullName evidence="2">Uncharacterized protein</fullName>
    </submittedName>
</protein>
<feature type="compositionally biased region" description="Gly residues" evidence="1">
    <location>
        <begin position="114"/>
        <end position="127"/>
    </location>
</feature>
<proteinExistence type="predicted"/>
<feature type="compositionally biased region" description="Basic and acidic residues" evidence="1">
    <location>
        <begin position="38"/>
        <end position="48"/>
    </location>
</feature>
<dbReference type="Proteomes" id="UP000076842">
    <property type="component" value="Unassembled WGS sequence"/>
</dbReference>
<dbReference type="EMBL" id="KV423923">
    <property type="protein sequence ID" value="KZT61457.1"/>
    <property type="molecule type" value="Genomic_DNA"/>
</dbReference>
<sequence>MAIDEATIGWKEASTGKSCIGASRATGPGGSVHPRLRAGKDQQLDRTNRRPPSPSRQCPKSQSRHAGAGQTPSPPRPAARPGGQTQSALHTHRRRPAQRTSVSERELTSAEGACGSGVTRGGSGRGGSASVNGWSRGRA</sequence>
<keyword evidence="3" id="KW-1185">Reference proteome</keyword>
<feature type="region of interest" description="Disordered" evidence="1">
    <location>
        <begin position="1"/>
        <end position="139"/>
    </location>
</feature>
<reference evidence="2 3" key="1">
    <citation type="journal article" date="2016" name="Mol. Biol. Evol.">
        <title>Comparative Genomics of Early-Diverging Mushroom-Forming Fungi Provides Insights into the Origins of Lignocellulose Decay Capabilities.</title>
        <authorList>
            <person name="Nagy L.G."/>
            <person name="Riley R."/>
            <person name="Tritt A."/>
            <person name="Adam C."/>
            <person name="Daum C."/>
            <person name="Floudas D."/>
            <person name="Sun H."/>
            <person name="Yadav J.S."/>
            <person name="Pangilinan J."/>
            <person name="Larsson K.H."/>
            <person name="Matsuura K."/>
            <person name="Barry K."/>
            <person name="Labutti K."/>
            <person name="Kuo R."/>
            <person name="Ohm R.A."/>
            <person name="Bhattacharya S.S."/>
            <person name="Shirouzu T."/>
            <person name="Yoshinaga Y."/>
            <person name="Martin F.M."/>
            <person name="Grigoriev I.V."/>
            <person name="Hibbett D.S."/>
        </authorList>
    </citation>
    <scope>NUCLEOTIDE SEQUENCE [LARGE SCALE GENOMIC DNA]</scope>
    <source>
        <strain evidence="2 3">HHB12733</strain>
    </source>
</reference>
<evidence type="ECO:0000313" key="2">
    <source>
        <dbReference type="EMBL" id="KZT61457.1"/>
    </source>
</evidence>
<organism evidence="2 3">
    <name type="scientific">Calocera cornea HHB12733</name>
    <dbReference type="NCBI Taxonomy" id="1353952"/>
    <lineage>
        <taxon>Eukaryota</taxon>
        <taxon>Fungi</taxon>
        <taxon>Dikarya</taxon>
        <taxon>Basidiomycota</taxon>
        <taxon>Agaricomycotina</taxon>
        <taxon>Dacrymycetes</taxon>
        <taxon>Dacrymycetales</taxon>
        <taxon>Dacrymycetaceae</taxon>
        <taxon>Calocera</taxon>
    </lineage>
</organism>
<dbReference type="AlphaFoldDB" id="A0A165J707"/>